<dbReference type="EMBL" id="WVTB01000027">
    <property type="protein sequence ID" value="KAF3807906.1"/>
    <property type="molecule type" value="Genomic_DNA"/>
</dbReference>
<dbReference type="GO" id="GO:0020037">
    <property type="term" value="F:heme binding"/>
    <property type="evidence" value="ECO:0007669"/>
    <property type="project" value="InterPro"/>
</dbReference>
<comment type="caution">
    <text evidence="10">The sequence shown here is derived from an EMBL/GenBank/DDBJ whole genome shotgun (WGS) entry which is preliminary data.</text>
</comment>
<evidence type="ECO:0000313" key="11">
    <source>
        <dbReference type="Proteomes" id="UP000613401"/>
    </source>
</evidence>
<evidence type="ECO:0000256" key="8">
    <source>
        <dbReference type="RuleBase" id="RU000461"/>
    </source>
</evidence>
<dbReference type="SUPFAM" id="SSF48264">
    <property type="entry name" value="Cytochrome P450"/>
    <property type="match status" value="1"/>
</dbReference>
<keyword evidence="9" id="KW-1133">Transmembrane helix</keyword>
<accession>A0A8H4FMZ5</accession>
<proteinExistence type="inferred from homology"/>
<dbReference type="RefSeq" id="XP_045267065.1">
    <property type="nucleotide sequence ID" value="XM_045407620.1"/>
</dbReference>
<reference evidence="10" key="1">
    <citation type="journal article" date="2020" name="Phytopathology">
        <title>Genome sequence and comparative analysis of Colletotrichum gloeosporioides isolated from Liriodendron leaves.</title>
        <authorList>
            <person name="Fu F.F."/>
            <person name="Hao Z."/>
            <person name="Wang P."/>
            <person name="Lu Y."/>
            <person name="Xue L.J."/>
            <person name="Wei G."/>
            <person name="Tian Y."/>
            <person name="Baishi H."/>
            <person name="Xu H."/>
            <person name="Shi J."/>
            <person name="Cheng T."/>
            <person name="Wang G."/>
            <person name="Yi Y."/>
            <person name="Chen J."/>
        </authorList>
    </citation>
    <scope>NUCLEOTIDE SEQUENCE</scope>
    <source>
        <strain evidence="10">Lc1</strain>
    </source>
</reference>
<dbReference type="Pfam" id="PF00067">
    <property type="entry name" value="p450"/>
    <property type="match status" value="1"/>
</dbReference>
<dbReference type="Proteomes" id="UP000613401">
    <property type="component" value="Unassembled WGS sequence"/>
</dbReference>
<dbReference type="CDD" id="cd11060">
    <property type="entry name" value="CYP57A1-like"/>
    <property type="match status" value="1"/>
</dbReference>
<keyword evidence="11" id="KW-1185">Reference proteome</keyword>
<dbReference type="InterPro" id="IPR050121">
    <property type="entry name" value="Cytochrome_P450_monoxygenase"/>
</dbReference>
<dbReference type="Gene3D" id="1.10.630.10">
    <property type="entry name" value="Cytochrome P450"/>
    <property type="match status" value="1"/>
</dbReference>
<keyword evidence="6 8" id="KW-0503">Monooxygenase</keyword>
<sequence>MATLFQMRPNGSMVLEHGSWPLPQNSTFEEIAAEVAKIVSNTSRDQIRDLIAIFVFSVVVISFFNSTLTSTLHLRDFSGPWWAAYSRFWLSKTLASTNSAQVFVDTNKKYGSISRIGPNHLVTDDPELTRTILAVGSKWRRGPWFDAIRIDPRVPNIVSERDIRKHNAMRRRMSAGYAGKDIEGLEDVVDERITEFINSIDKNWLSAPGQTRLFDIARRVQFFTIDTITHVCFGKPMGFVESDTDMHNFIATIEQQLPIVQHFSVFLYLNTVLRWAAKIPSLRRLVVPSSADKSGIGVVMGLSRKVIDDRLSESEAQKHDMLGSFMKRGLTPDQAEMEISISLYDSLVFKISNECVMLTFMDRVAGSDTTATAIRATLLAVISTPTVYQRLVREITTAEREGRISSPVCNAEAQGLPYLQAVIREGLRRFPPITQLREREAPPEGMELPDGRRIPGGTFVGLNAWGTQLHPVFGDDPHVFRPERWLHESYDDDGAQLAAMAKVQELVFGHGMTRCLGIPIAMMNLNKMFVELFRRYDIQCVNSQRPWTSLCYGIFFQRDFNVRISRREMLSDAK</sequence>
<dbReference type="PROSITE" id="PS00086">
    <property type="entry name" value="CYTOCHROME_P450"/>
    <property type="match status" value="1"/>
</dbReference>
<evidence type="ECO:0000256" key="3">
    <source>
        <dbReference type="ARBA" id="ARBA00022617"/>
    </source>
</evidence>
<protein>
    <submittedName>
        <fullName evidence="10">Cytochrome P450 monooxygenase</fullName>
    </submittedName>
</protein>
<dbReference type="InterPro" id="IPR002403">
    <property type="entry name" value="Cyt_P450_E_grp-IV"/>
</dbReference>
<dbReference type="GO" id="GO:0016705">
    <property type="term" value="F:oxidoreductase activity, acting on paired donors, with incorporation or reduction of molecular oxygen"/>
    <property type="evidence" value="ECO:0007669"/>
    <property type="project" value="InterPro"/>
</dbReference>
<dbReference type="PRINTS" id="PR00465">
    <property type="entry name" value="EP450IV"/>
</dbReference>
<keyword evidence="3 7" id="KW-0349">Heme</keyword>
<feature type="binding site" description="axial binding residue" evidence="7">
    <location>
        <position position="515"/>
    </location>
    <ligand>
        <name>heme</name>
        <dbReference type="ChEBI" id="CHEBI:30413"/>
    </ligand>
    <ligandPart>
        <name>Fe</name>
        <dbReference type="ChEBI" id="CHEBI:18248"/>
    </ligandPart>
</feature>
<keyword evidence="9" id="KW-0472">Membrane</keyword>
<evidence type="ECO:0000256" key="7">
    <source>
        <dbReference type="PIRSR" id="PIRSR602403-1"/>
    </source>
</evidence>
<comment type="cofactor">
    <cofactor evidence="1 7">
        <name>heme</name>
        <dbReference type="ChEBI" id="CHEBI:30413"/>
    </cofactor>
</comment>
<dbReference type="PRINTS" id="PR00385">
    <property type="entry name" value="P450"/>
</dbReference>
<evidence type="ECO:0000256" key="2">
    <source>
        <dbReference type="ARBA" id="ARBA00010617"/>
    </source>
</evidence>
<comment type="similarity">
    <text evidence="2 8">Belongs to the cytochrome P450 family.</text>
</comment>
<evidence type="ECO:0000256" key="9">
    <source>
        <dbReference type="SAM" id="Phobius"/>
    </source>
</evidence>
<gene>
    <name evidence="10" type="ORF">GCG54_00007642</name>
</gene>
<feature type="transmembrane region" description="Helical" evidence="9">
    <location>
        <begin position="50"/>
        <end position="68"/>
    </location>
</feature>
<dbReference type="PANTHER" id="PTHR24305">
    <property type="entry name" value="CYTOCHROME P450"/>
    <property type="match status" value="1"/>
</dbReference>
<dbReference type="GeneID" id="69014785"/>
<name>A0A8H4FMZ5_COLGL</name>
<keyword evidence="8" id="KW-0560">Oxidoreductase</keyword>
<evidence type="ECO:0000256" key="6">
    <source>
        <dbReference type="ARBA" id="ARBA00023033"/>
    </source>
</evidence>
<dbReference type="GO" id="GO:0004497">
    <property type="term" value="F:monooxygenase activity"/>
    <property type="evidence" value="ECO:0007669"/>
    <property type="project" value="UniProtKB-KW"/>
</dbReference>
<keyword evidence="5 7" id="KW-0408">Iron</keyword>
<keyword evidence="9" id="KW-0812">Transmembrane</keyword>
<dbReference type="InterPro" id="IPR017972">
    <property type="entry name" value="Cyt_P450_CS"/>
</dbReference>
<dbReference type="PANTHER" id="PTHR24305:SF168">
    <property type="entry name" value="P450, PUTATIVE (EUROFUNG)-RELATED"/>
    <property type="match status" value="1"/>
</dbReference>
<evidence type="ECO:0000313" key="10">
    <source>
        <dbReference type="EMBL" id="KAF3807906.1"/>
    </source>
</evidence>
<dbReference type="AlphaFoldDB" id="A0A8H4FMZ5"/>
<evidence type="ECO:0000256" key="5">
    <source>
        <dbReference type="ARBA" id="ARBA00023004"/>
    </source>
</evidence>
<organism evidence="10 11">
    <name type="scientific">Colletotrichum gloeosporioides</name>
    <name type="common">Anthracnose fungus</name>
    <name type="synonym">Glomerella cingulata</name>
    <dbReference type="NCBI Taxonomy" id="474922"/>
    <lineage>
        <taxon>Eukaryota</taxon>
        <taxon>Fungi</taxon>
        <taxon>Dikarya</taxon>
        <taxon>Ascomycota</taxon>
        <taxon>Pezizomycotina</taxon>
        <taxon>Sordariomycetes</taxon>
        <taxon>Hypocreomycetidae</taxon>
        <taxon>Glomerellales</taxon>
        <taxon>Glomerellaceae</taxon>
        <taxon>Colletotrichum</taxon>
        <taxon>Colletotrichum gloeosporioides species complex</taxon>
    </lineage>
</organism>
<evidence type="ECO:0000256" key="1">
    <source>
        <dbReference type="ARBA" id="ARBA00001971"/>
    </source>
</evidence>
<reference evidence="10" key="2">
    <citation type="submission" date="2020-03" db="EMBL/GenBank/DDBJ databases">
        <authorList>
            <person name="Fu F.-F."/>
            <person name="Chen J."/>
        </authorList>
    </citation>
    <scope>NUCLEOTIDE SEQUENCE</scope>
    <source>
        <strain evidence="10">Lc1</strain>
    </source>
</reference>
<dbReference type="GO" id="GO:0005506">
    <property type="term" value="F:iron ion binding"/>
    <property type="evidence" value="ECO:0007669"/>
    <property type="project" value="InterPro"/>
</dbReference>
<dbReference type="InterPro" id="IPR036396">
    <property type="entry name" value="Cyt_P450_sf"/>
</dbReference>
<keyword evidence="4 7" id="KW-0479">Metal-binding</keyword>
<dbReference type="InterPro" id="IPR001128">
    <property type="entry name" value="Cyt_P450"/>
</dbReference>
<evidence type="ECO:0000256" key="4">
    <source>
        <dbReference type="ARBA" id="ARBA00022723"/>
    </source>
</evidence>